<proteinExistence type="predicted"/>
<reference evidence="2" key="1">
    <citation type="submission" date="2021-06" db="EMBL/GenBank/DDBJ databases">
        <title>Parelaphostrongylus tenuis whole genome reference sequence.</title>
        <authorList>
            <person name="Garwood T.J."/>
            <person name="Larsen P.A."/>
            <person name="Fountain-Jones N.M."/>
            <person name="Garbe J.R."/>
            <person name="Macchietto M.G."/>
            <person name="Kania S.A."/>
            <person name="Gerhold R.W."/>
            <person name="Richards J.E."/>
            <person name="Wolf T.M."/>
        </authorList>
    </citation>
    <scope>NUCLEOTIDE SEQUENCE</scope>
    <source>
        <strain evidence="2">MNPRO001-30</strain>
        <tissue evidence="2">Meninges</tissue>
    </source>
</reference>
<sequence length="202" mass="23399">MEYSETFILLILVGTIQHSSRLSDAWCYNDDISNEPTPSEYKVPAPKSAIAAAFMDWRQCAMSQMEKIGSEPKKNTEFFGAGPVTVPNSELFEKVEKMVRQNLIDYIIIDNEGPEYDVIPMIAVHELFAENDIVFCQINVEFHEQGPEERKAKFSKIMLDLLQVGRYAVIRHQKHEYQLMFLVDFKNSQCVEKYLKQFLTDD</sequence>
<dbReference type="Pfam" id="PF05050">
    <property type="entry name" value="Methyltransf_21"/>
    <property type="match status" value="1"/>
</dbReference>
<dbReference type="InterPro" id="IPR006342">
    <property type="entry name" value="FkbM_mtfrase"/>
</dbReference>
<evidence type="ECO:0000313" key="2">
    <source>
        <dbReference type="EMBL" id="KAJ1364257.1"/>
    </source>
</evidence>
<protein>
    <recommendedName>
        <fullName evidence="1">Methyltransferase FkbM domain-containing protein</fullName>
    </recommendedName>
</protein>
<feature type="domain" description="Methyltransferase FkbM" evidence="1">
    <location>
        <begin position="69"/>
        <end position="159"/>
    </location>
</feature>
<evidence type="ECO:0000313" key="3">
    <source>
        <dbReference type="Proteomes" id="UP001196413"/>
    </source>
</evidence>
<gene>
    <name evidence="2" type="ORF">KIN20_024307</name>
</gene>
<organism evidence="2 3">
    <name type="scientific">Parelaphostrongylus tenuis</name>
    <name type="common">Meningeal worm</name>
    <dbReference type="NCBI Taxonomy" id="148309"/>
    <lineage>
        <taxon>Eukaryota</taxon>
        <taxon>Metazoa</taxon>
        <taxon>Ecdysozoa</taxon>
        <taxon>Nematoda</taxon>
        <taxon>Chromadorea</taxon>
        <taxon>Rhabditida</taxon>
        <taxon>Rhabditina</taxon>
        <taxon>Rhabditomorpha</taxon>
        <taxon>Strongyloidea</taxon>
        <taxon>Metastrongylidae</taxon>
        <taxon>Parelaphostrongylus</taxon>
    </lineage>
</organism>
<comment type="caution">
    <text evidence="2">The sequence shown here is derived from an EMBL/GenBank/DDBJ whole genome shotgun (WGS) entry which is preliminary data.</text>
</comment>
<dbReference type="PANTHER" id="PTHR22989:SF4">
    <property type="entry name" value="METHYLTRANSFERASE FKBM DOMAIN-CONTAINING PROTEIN"/>
    <property type="match status" value="1"/>
</dbReference>
<dbReference type="Proteomes" id="UP001196413">
    <property type="component" value="Unassembled WGS sequence"/>
</dbReference>
<dbReference type="PANTHER" id="PTHR22989">
    <property type="entry name" value="UNCHARACTERIZED DUF13 C.ELEGANS"/>
    <property type="match status" value="1"/>
</dbReference>
<name>A0AAD5QWN6_PARTN</name>
<accession>A0AAD5QWN6</accession>
<evidence type="ECO:0000259" key="1">
    <source>
        <dbReference type="Pfam" id="PF05050"/>
    </source>
</evidence>
<dbReference type="EMBL" id="JAHQIW010004906">
    <property type="protein sequence ID" value="KAJ1364257.1"/>
    <property type="molecule type" value="Genomic_DNA"/>
</dbReference>
<dbReference type="AlphaFoldDB" id="A0AAD5QWN6"/>
<keyword evidence="3" id="KW-1185">Reference proteome</keyword>